<evidence type="ECO:0000256" key="7">
    <source>
        <dbReference type="ARBA" id="ARBA00022679"/>
    </source>
</evidence>
<dbReference type="InterPro" id="IPR005784">
    <property type="entry name" value="D_amino_transT"/>
</dbReference>
<dbReference type="InterPro" id="IPR043131">
    <property type="entry name" value="BCAT-like_N"/>
</dbReference>
<organism evidence="14 15">
    <name type="scientific">Macrococcus hajekii</name>
    <dbReference type="NCBI Taxonomy" id="198482"/>
    <lineage>
        <taxon>Bacteria</taxon>
        <taxon>Bacillati</taxon>
        <taxon>Bacillota</taxon>
        <taxon>Bacilli</taxon>
        <taxon>Bacillales</taxon>
        <taxon>Staphylococcaceae</taxon>
        <taxon>Macrococcus</taxon>
    </lineage>
</organism>
<dbReference type="EMBL" id="SCWE01000001">
    <property type="protein sequence ID" value="TDM02655.1"/>
    <property type="molecule type" value="Genomic_DNA"/>
</dbReference>
<dbReference type="GO" id="GO:0005829">
    <property type="term" value="C:cytosol"/>
    <property type="evidence" value="ECO:0007669"/>
    <property type="project" value="TreeGrafter"/>
</dbReference>
<evidence type="ECO:0000256" key="12">
    <source>
        <dbReference type="RuleBase" id="RU004516"/>
    </source>
</evidence>
<dbReference type="AlphaFoldDB" id="A0A4V3BE42"/>
<dbReference type="NCBIfam" id="TIGR01121">
    <property type="entry name" value="D_amino_aminoT"/>
    <property type="match status" value="1"/>
</dbReference>
<proteinExistence type="inferred from homology"/>
<comment type="catalytic activity">
    <reaction evidence="10 13">
        <text>D-alanine + 2-oxoglutarate = D-glutamate + pyruvate</text>
        <dbReference type="Rhea" id="RHEA:15869"/>
        <dbReference type="ChEBI" id="CHEBI:15361"/>
        <dbReference type="ChEBI" id="CHEBI:16810"/>
        <dbReference type="ChEBI" id="CHEBI:29986"/>
        <dbReference type="ChEBI" id="CHEBI:57416"/>
        <dbReference type="EC" id="2.6.1.21"/>
    </reaction>
</comment>
<keyword evidence="15" id="KW-1185">Reference proteome</keyword>
<dbReference type="SUPFAM" id="SSF56752">
    <property type="entry name" value="D-aminoacid aminotransferase-like PLP-dependent enzymes"/>
    <property type="match status" value="1"/>
</dbReference>
<dbReference type="Pfam" id="PF01063">
    <property type="entry name" value="Aminotran_4"/>
    <property type="match status" value="1"/>
</dbReference>
<dbReference type="InterPro" id="IPR018300">
    <property type="entry name" value="Aminotrans_IV_CS"/>
</dbReference>
<dbReference type="CDD" id="cd01558">
    <property type="entry name" value="D-AAT_like"/>
    <property type="match status" value="1"/>
</dbReference>
<comment type="function">
    <text evidence="9">Acts on the D-isomers of alanine, leucine, aspartate, glutamate, aminobutyrate, norvaline and asparagine. The enzyme transfers an amino group from a substrate D-amino acid to the pyridoxal phosphate cofactor to form pyridoxamine and an alpha-keto acid in the first half-reaction. The second half-reaction is the reverse of the first, transferring the amino group from the pyridoxamine to a second alpha-keto acid to form the product D-amino acid via a ping-pong mechanism. This is an important process in the formation of D-alanine and D-glutamate, which are essential bacterial cell wall components.</text>
</comment>
<evidence type="ECO:0000256" key="10">
    <source>
        <dbReference type="ARBA" id="ARBA00047911"/>
    </source>
</evidence>
<dbReference type="Proteomes" id="UP000295328">
    <property type="component" value="Unassembled WGS sequence"/>
</dbReference>
<comment type="similarity">
    <text evidence="2 11">Belongs to the class-IV pyridoxal-phosphate-dependent aminotransferase family.</text>
</comment>
<gene>
    <name evidence="14" type="primary">dat</name>
    <name evidence="14" type="ORF">ERX37_00785</name>
</gene>
<evidence type="ECO:0000256" key="4">
    <source>
        <dbReference type="ARBA" id="ARBA00012874"/>
    </source>
</evidence>
<dbReference type="EC" id="2.6.1.21" evidence="4 13"/>
<evidence type="ECO:0000256" key="6">
    <source>
        <dbReference type="ARBA" id="ARBA00022576"/>
    </source>
</evidence>
<name>A0A4V3BE42_9STAP</name>
<dbReference type="PANTHER" id="PTHR42743:SF10">
    <property type="entry name" value="D-ALANINE AMINOTRANSFERASE"/>
    <property type="match status" value="1"/>
</dbReference>
<comment type="caution">
    <text evidence="14">The sequence shown here is derived from an EMBL/GenBank/DDBJ whole genome shotgun (WGS) entry which is preliminary data.</text>
</comment>
<dbReference type="InterPro" id="IPR043132">
    <property type="entry name" value="BCAT-like_C"/>
</dbReference>
<keyword evidence="7 14" id="KW-0808">Transferase</keyword>
<dbReference type="InterPro" id="IPR036038">
    <property type="entry name" value="Aminotransferase-like"/>
</dbReference>
<dbReference type="GO" id="GO:0046416">
    <property type="term" value="P:D-amino acid metabolic process"/>
    <property type="evidence" value="ECO:0007669"/>
    <property type="project" value="InterPro"/>
</dbReference>
<keyword evidence="8 12" id="KW-0663">Pyridoxal phosphate</keyword>
<protein>
    <recommendedName>
        <fullName evidence="5 13">D-alanine aminotransferase</fullName>
        <ecNumber evidence="4 13">2.6.1.21</ecNumber>
    </recommendedName>
</protein>
<dbReference type="GO" id="GO:0008652">
    <property type="term" value="P:amino acid biosynthetic process"/>
    <property type="evidence" value="ECO:0007669"/>
    <property type="project" value="UniProtKB-ARBA"/>
</dbReference>
<reference evidence="14 15" key="1">
    <citation type="submission" date="2019-01" db="EMBL/GenBank/DDBJ databases">
        <title>Draft genome sequences of the type strains of six Macrococcus species.</title>
        <authorList>
            <person name="Mazhar S."/>
            <person name="Altermann E."/>
            <person name="Hill C."/>
            <person name="Mcauliffe O."/>
        </authorList>
    </citation>
    <scope>NUCLEOTIDE SEQUENCE [LARGE SCALE GENOMIC DNA]</scope>
    <source>
        <strain evidence="14 15">CCM4809</strain>
    </source>
</reference>
<evidence type="ECO:0000256" key="2">
    <source>
        <dbReference type="ARBA" id="ARBA00009320"/>
    </source>
</evidence>
<comment type="subunit">
    <text evidence="3">Homodimer.</text>
</comment>
<dbReference type="FunFam" id="3.20.10.10:FF:000002">
    <property type="entry name" value="D-alanine aminotransferase"/>
    <property type="match status" value="1"/>
</dbReference>
<dbReference type="GO" id="GO:0030170">
    <property type="term" value="F:pyridoxal phosphate binding"/>
    <property type="evidence" value="ECO:0007669"/>
    <property type="project" value="InterPro"/>
</dbReference>
<evidence type="ECO:0000256" key="1">
    <source>
        <dbReference type="ARBA" id="ARBA00001933"/>
    </source>
</evidence>
<dbReference type="InterPro" id="IPR050571">
    <property type="entry name" value="Class-IV_PLP-Dep_Aminotrnsfr"/>
</dbReference>
<accession>A0A4V3BE42</accession>
<dbReference type="GO" id="GO:0047810">
    <property type="term" value="F:D-alanine-2-oxoglutarate aminotransferase activity"/>
    <property type="evidence" value="ECO:0007669"/>
    <property type="project" value="UniProtKB-EC"/>
</dbReference>
<dbReference type="Gene3D" id="3.20.10.10">
    <property type="entry name" value="D-amino Acid Aminotransferase, subunit A, domain 2"/>
    <property type="match status" value="1"/>
</dbReference>
<evidence type="ECO:0000313" key="15">
    <source>
        <dbReference type="Proteomes" id="UP000295328"/>
    </source>
</evidence>
<evidence type="ECO:0000256" key="3">
    <source>
        <dbReference type="ARBA" id="ARBA00011738"/>
    </source>
</evidence>
<evidence type="ECO:0000256" key="9">
    <source>
        <dbReference type="ARBA" id="ARBA00025411"/>
    </source>
</evidence>
<dbReference type="RefSeq" id="WP_133428744.1">
    <property type="nucleotide sequence ID" value="NZ_BMCC01000002.1"/>
</dbReference>
<evidence type="ECO:0000313" key="14">
    <source>
        <dbReference type="EMBL" id="TDM02655.1"/>
    </source>
</evidence>
<keyword evidence="6 14" id="KW-0032">Aminotransferase</keyword>
<dbReference type="InterPro" id="IPR001544">
    <property type="entry name" value="Aminotrans_IV"/>
</dbReference>
<evidence type="ECO:0000256" key="13">
    <source>
        <dbReference type="RuleBase" id="RU004520"/>
    </source>
</evidence>
<evidence type="ECO:0000256" key="8">
    <source>
        <dbReference type="ARBA" id="ARBA00022898"/>
    </source>
</evidence>
<dbReference type="OrthoDB" id="9805628at2"/>
<dbReference type="Gene3D" id="3.30.470.10">
    <property type="match status" value="1"/>
</dbReference>
<dbReference type="PROSITE" id="PS00770">
    <property type="entry name" value="AA_TRANSFER_CLASS_4"/>
    <property type="match status" value="1"/>
</dbReference>
<sequence length="275" mass="30748">MSVKYFNGEFVKDSISIDPNDRGYQFGDGIYEVIRVYDGKLFTGIEHFERLLRSAAEIQIKLEQTVDDYMAICERLVAENYIQNGNIYVQVTRGAAVRNHLFPESSEPVTFIYTYDSERPVQGMKEGVKVITTDDIRWLRCDIKSLNLLGNVLNKQKAKEAGGTEAIQLREGIVTEGTSSNAYIVKEGAIYTHPANNLILNGITRQVIKTCAAEMGIPFIEQSFDKDALFAADEIFISSTSIEVTPVNQVDDQPFAVGPVTQKLQQAFEQKISAL</sequence>
<dbReference type="GO" id="GO:0046394">
    <property type="term" value="P:carboxylic acid biosynthetic process"/>
    <property type="evidence" value="ECO:0007669"/>
    <property type="project" value="UniProtKB-ARBA"/>
</dbReference>
<comment type="cofactor">
    <cofactor evidence="1 12">
        <name>pyridoxal 5'-phosphate</name>
        <dbReference type="ChEBI" id="CHEBI:597326"/>
    </cofactor>
</comment>
<dbReference type="PANTHER" id="PTHR42743">
    <property type="entry name" value="AMINO-ACID AMINOTRANSFERASE"/>
    <property type="match status" value="1"/>
</dbReference>
<evidence type="ECO:0000256" key="5">
    <source>
        <dbReference type="ARBA" id="ARBA00021779"/>
    </source>
</evidence>
<evidence type="ECO:0000256" key="11">
    <source>
        <dbReference type="RuleBase" id="RU004106"/>
    </source>
</evidence>